<dbReference type="AlphaFoldDB" id="C9LK91"/>
<reference evidence="1" key="1">
    <citation type="submission" date="2009-09" db="EMBL/GenBank/DDBJ databases">
        <authorList>
            <person name="Weinstock G."/>
            <person name="Sodergren E."/>
            <person name="Clifton S."/>
            <person name="Fulton L."/>
            <person name="Fulton B."/>
            <person name="Courtney L."/>
            <person name="Fronick C."/>
            <person name="Harrison M."/>
            <person name="Strong C."/>
            <person name="Farmer C."/>
            <person name="Delahaunty K."/>
            <person name="Markovic C."/>
            <person name="Hall O."/>
            <person name="Minx P."/>
            <person name="Tomlinson C."/>
            <person name="Mitreva M."/>
            <person name="Nelson J."/>
            <person name="Hou S."/>
            <person name="Wollam A."/>
            <person name="Pepin K.H."/>
            <person name="Johnson M."/>
            <person name="Bhonagiri V."/>
            <person name="Nash W.E."/>
            <person name="Warren W."/>
            <person name="Chinwalla A."/>
            <person name="Mardis E.R."/>
            <person name="Wilson R.K."/>
        </authorList>
    </citation>
    <scope>NUCLEOTIDE SEQUENCE [LARGE SCALE GENOMIC DNA]</scope>
    <source>
        <strain evidence="1">ATCC 51259</strain>
    </source>
</reference>
<proteinExistence type="predicted"/>
<gene>
    <name evidence="1" type="ORF">GCWU000325_02656</name>
</gene>
<name>C9LK91_9BACT</name>
<dbReference type="EMBL" id="ACIJ02000028">
    <property type="protein sequence ID" value="EEX70613.1"/>
    <property type="molecule type" value="Genomic_DNA"/>
</dbReference>
<comment type="caution">
    <text evidence="1">The sequence shown here is derived from an EMBL/GenBank/DDBJ whole genome shotgun (WGS) entry which is preliminary data.</text>
</comment>
<dbReference type="STRING" id="626522.GCWU000325_02656"/>
<accession>C9LK91</accession>
<protein>
    <submittedName>
        <fullName evidence="1">Uncharacterized protein</fullName>
    </submittedName>
</protein>
<keyword evidence="2" id="KW-1185">Reference proteome</keyword>
<sequence length="51" mass="5825">MAKGRILCLFVYSAVFLKGNGRSRSFKAYRAKLFEEALKDPCILSRGQDLR</sequence>
<dbReference type="HOGENOM" id="CLU_3102345_0_0_10"/>
<dbReference type="Proteomes" id="UP000003460">
    <property type="component" value="Unassembled WGS sequence"/>
</dbReference>
<evidence type="ECO:0000313" key="1">
    <source>
        <dbReference type="EMBL" id="EEX70613.1"/>
    </source>
</evidence>
<evidence type="ECO:0000313" key="2">
    <source>
        <dbReference type="Proteomes" id="UP000003460"/>
    </source>
</evidence>
<organism evidence="1 2">
    <name type="scientific">Alloprevotella tannerae ATCC 51259</name>
    <dbReference type="NCBI Taxonomy" id="626522"/>
    <lineage>
        <taxon>Bacteria</taxon>
        <taxon>Pseudomonadati</taxon>
        <taxon>Bacteroidota</taxon>
        <taxon>Bacteroidia</taxon>
        <taxon>Bacteroidales</taxon>
        <taxon>Prevotellaceae</taxon>
        <taxon>Alloprevotella</taxon>
    </lineage>
</organism>